<gene>
    <name evidence="3" type="ORF">SAMN05421766_102593</name>
</gene>
<comment type="similarity">
    <text evidence="1">Belongs to the universal stress protein A family.</text>
</comment>
<protein>
    <submittedName>
        <fullName evidence="3">Nucleotide-binding universal stress protein, UspA family</fullName>
    </submittedName>
</protein>
<evidence type="ECO:0000259" key="2">
    <source>
        <dbReference type="Pfam" id="PF00582"/>
    </source>
</evidence>
<dbReference type="EMBL" id="FTOB01000002">
    <property type="protein sequence ID" value="SIS53227.1"/>
    <property type="molecule type" value="Genomic_DNA"/>
</dbReference>
<dbReference type="Gene3D" id="3.40.50.12370">
    <property type="match status" value="1"/>
</dbReference>
<evidence type="ECO:0000313" key="4">
    <source>
        <dbReference type="Proteomes" id="UP000185728"/>
    </source>
</evidence>
<evidence type="ECO:0000256" key="1">
    <source>
        <dbReference type="ARBA" id="ARBA00008791"/>
    </source>
</evidence>
<accession>A0ABY1KND5</accession>
<dbReference type="Pfam" id="PF00582">
    <property type="entry name" value="Usp"/>
    <property type="match status" value="1"/>
</dbReference>
<dbReference type="PANTHER" id="PTHR46268">
    <property type="entry name" value="STRESS RESPONSE PROTEIN NHAX"/>
    <property type="match status" value="1"/>
</dbReference>
<sequence length="289" mass="33016">MTQVMGFLETLGYFWFNGIIKPYSKTNYMDRISTILVPFDFTKASKKALEYAIGFVGRLDDIKIVLAYVSGNCNLELLPENFEKLEKEYRAKLKNKLEWKIQNGSLVQTLFDIKKTERIDLIIMGTSGIEGHEDKQHTNTEELVLSSKCPVLVVPDSYKEYNLAHIALVLGKEKIDDPEVLGTLLRVARKCNAKVHVLTVENKPGIYGYSKEEEQNEKAIEYYLETFYKERVFIKNEDVLEGISNYAIKHDIDLVAILPRNHVKHSAPSEGQLTQSLVQNSKVPILVLE</sequence>
<dbReference type="PANTHER" id="PTHR46268:SF6">
    <property type="entry name" value="UNIVERSAL STRESS PROTEIN UP12"/>
    <property type="match status" value="1"/>
</dbReference>
<comment type="caution">
    <text evidence="3">The sequence shown here is derived from an EMBL/GenBank/DDBJ whole genome shotgun (WGS) entry which is preliminary data.</text>
</comment>
<evidence type="ECO:0000313" key="3">
    <source>
        <dbReference type="EMBL" id="SIS53227.1"/>
    </source>
</evidence>
<feature type="domain" description="UspA" evidence="2">
    <location>
        <begin position="34"/>
        <end position="155"/>
    </location>
</feature>
<reference evidence="3 4" key="1">
    <citation type="submission" date="2017-01" db="EMBL/GenBank/DDBJ databases">
        <authorList>
            <person name="Varghese N."/>
            <person name="Submissions S."/>
        </authorList>
    </citation>
    <scope>NUCLEOTIDE SEQUENCE [LARGE SCALE GENOMIC DNA]</scope>
    <source>
        <strain evidence="3 4">DSM 2061</strain>
    </source>
</reference>
<dbReference type="CDD" id="cd00293">
    <property type="entry name" value="USP-like"/>
    <property type="match status" value="1"/>
</dbReference>
<keyword evidence="4" id="KW-1185">Reference proteome</keyword>
<dbReference type="SUPFAM" id="SSF52402">
    <property type="entry name" value="Adenine nucleotide alpha hydrolases-like"/>
    <property type="match status" value="2"/>
</dbReference>
<dbReference type="Proteomes" id="UP000185728">
    <property type="component" value="Unassembled WGS sequence"/>
</dbReference>
<dbReference type="PRINTS" id="PR01438">
    <property type="entry name" value="UNVRSLSTRESS"/>
</dbReference>
<proteinExistence type="inferred from homology"/>
<name>A0ABY1KND5_9FLAO</name>
<organism evidence="3 4">
    <name type="scientific">Zobellia uliginosa</name>
    <dbReference type="NCBI Taxonomy" id="143224"/>
    <lineage>
        <taxon>Bacteria</taxon>
        <taxon>Pseudomonadati</taxon>
        <taxon>Bacteroidota</taxon>
        <taxon>Flavobacteriia</taxon>
        <taxon>Flavobacteriales</taxon>
        <taxon>Flavobacteriaceae</taxon>
        <taxon>Zobellia</taxon>
    </lineage>
</organism>
<dbReference type="InterPro" id="IPR006015">
    <property type="entry name" value="Universal_stress_UspA"/>
</dbReference>
<dbReference type="InterPro" id="IPR006016">
    <property type="entry name" value="UspA"/>
</dbReference>